<dbReference type="Pfam" id="PF13445">
    <property type="entry name" value="zf-RING_UBOX"/>
    <property type="match status" value="1"/>
</dbReference>
<dbReference type="EMBL" id="JAADJZ010000002">
    <property type="protein sequence ID" value="KAF2877231.1"/>
    <property type="molecule type" value="Genomic_DNA"/>
</dbReference>
<accession>A0A7C8IHE2</accession>
<evidence type="ECO:0000256" key="2">
    <source>
        <dbReference type="ARBA" id="ARBA00022771"/>
    </source>
</evidence>
<dbReference type="SMART" id="SM00184">
    <property type="entry name" value="RING"/>
    <property type="match status" value="1"/>
</dbReference>
<feature type="domain" description="RING-type" evidence="5">
    <location>
        <begin position="40"/>
        <end position="95"/>
    </location>
</feature>
<evidence type="ECO:0000259" key="5">
    <source>
        <dbReference type="PROSITE" id="PS50089"/>
    </source>
</evidence>
<evidence type="ECO:0000256" key="1">
    <source>
        <dbReference type="ARBA" id="ARBA00022723"/>
    </source>
</evidence>
<evidence type="ECO:0000313" key="7">
    <source>
        <dbReference type="Proteomes" id="UP000481861"/>
    </source>
</evidence>
<evidence type="ECO:0000313" key="6">
    <source>
        <dbReference type="EMBL" id="KAF2877231.1"/>
    </source>
</evidence>
<proteinExistence type="predicted"/>
<dbReference type="AlphaFoldDB" id="A0A7C8IHE2"/>
<dbReference type="InterPro" id="IPR027370">
    <property type="entry name" value="Znf-RING_euk"/>
</dbReference>
<keyword evidence="1" id="KW-0479">Metal-binding</keyword>
<dbReference type="PROSITE" id="PS50089">
    <property type="entry name" value="ZF_RING_2"/>
    <property type="match status" value="1"/>
</dbReference>
<name>A0A7C8IHE2_9PLEO</name>
<protein>
    <recommendedName>
        <fullName evidence="5">RING-type domain-containing protein</fullName>
    </recommendedName>
</protein>
<dbReference type="InterPro" id="IPR013083">
    <property type="entry name" value="Znf_RING/FYVE/PHD"/>
</dbReference>
<evidence type="ECO:0000256" key="4">
    <source>
        <dbReference type="PROSITE-ProRule" id="PRU00175"/>
    </source>
</evidence>
<dbReference type="GO" id="GO:0008270">
    <property type="term" value="F:zinc ion binding"/>
    <property type="evidence" value="ECO:0007669"/>
    <property type="project" value="UniProtKB-KW"/>
</dbReference>
<dbReference type="Proteomes" id="UP000481861">
    <property type="component" value="Unassembled WGS sequence"/>
</dbReference>
<evidence type="ECO:0000256" key="3">
    <source>
        <dbReference type="ARBA" id="ARBA00022833"/>
    </source>
</evidence>
<organism evidence="6 7">
    <name type="scientific">Massariosphaeria phaeospora</name>
    <dbReference type="NCBI Taxonomy" id="100035"/>
    <lineage>
        <taxon>Eukaryota</taxon>
        <taxon>Fungi</taxon>
        <taxon>Dikarya</taxon>
        <taxon>Ascomycota</taxon>
        <taxon>Pezizomycotina</taxon>
        <taxon>Dothideomycetes</taxon>
        <taxon>Pleosporomycetidae</taxon>
        <taxon>Pleosporales</taxon>
        <taxon>Pleosporales incertae sedis</taxon>
        <taxon>Massariosphaeria</taxon>
    </lineage>
</organism>
<keyword evidence="7" id="KW-1185">Reference proteome</keyword>
<dbReference type="OrthoDB" id="3687364at2759"/>
<comment type="caution">
    <text evidence="6">The sequence shown here is derived from an EMBL/GenBank/DDBJ whole genome shotgun (WGS) entry which is preliminary data.</text>
</comment>
<dbReference type="Gene3D" id="3.30.40.10">
    <property type="entry name" value="Zinc/RING finger domain, C3HC4 (zinc finger)"/>
    <property type="match status" value="1"/>
</dbReference>
<keyword evidence="2 4" id="KW-0863">Zinc-finger</keyword>
<keyword evidence="3" id="KW-0862">Zinc</keyword>
<reference evidence="6 7" key="1">
    <citation type="submission" date="2020-01" db="EMBL/GenBank/DDBJ databases">
        <authorList>
            <consortium name="DOE Joint Genome Institute"/>
            <person name="Haridas S."/>
            <person name="Albert R."/>
            <person name="Binder M."/>
            <person name="Bloem J."/>
            <person name="Labutti K."/>
            <person name="Salamov A."/>
            <person name="Andreopoulos B."/>
            <person name="Baker S.E."/>
            <person name="Barry K."/>
            <person name="Bills G."/>
            <person name="Bluhm B.H."/>
            <person name="Cannon C."/>
            <person name="Castanera R."/>
            <person name="Culley D.E."/>
            <person name="Daum C."/>
            <person name="Ezra D."/>
            <person name="Gonzalez J.B."/>
            <person name="Henrissat B."/>
            <person name="Kuo A."/>
            <person name="Liang C."/>
            <person name="Lipzen A."/>
            <person name="Lutzoni F."/>
            <person name="Magnuson J."/>
            <person name="Mondo S."/>
            <person name="Nolan M."/>
            <person name="Ohm R."/>
            <person name="Pangilinan J."/>
            <person name="Park H.-J.H."/>
            <person name="Ramirez L."/>
            <person name="Alfaro M."/>
            <person name="Sun H."/>
            <person name="Tritt A."/>
            <person name="Yoshinaga Y."/>
            <person name="Zwiers L.-H.L."/>
            <person name="Turgeon B.G."/>
            <person name="Goodwin S.B."/>
            <person name="Spatafora J.W."/>
            <person name="Crous P.W."/>
            <person name="Grigoriev I.V."/>
        </authorList>
    </citation>
    <scope>NUCLEOTIDE SEQUENCE [LARGE SCALE GENOMIC DNA]</scope>
    <source>
        <strain evidence="6 7">CBS 611.86</strain>
    </source>
</reference>
<gene>
    <name evidence="6" type="ORF">BDV95DRAFT_558721</name>
</gene>
<dbReference type="SUPFAM" id="SSF57850">
    <property type="entry name" value="RING/U-box"/>
    <property type="match status" value="1"/>
</dbReference>
<dbReference type="InterPro" id="IPR001841">
    <property type="entry name" value="Znf_RING"/>
</dbReference>
<sequence length="308" mass="35056">MNLSDPRNKTCDCCPEPRTFNQWRKKHLRLVPVPIDDPECPICREPYGERSLVNGMLDTPYQMVGLSNCSHVFGKACLYAMIQAGKGWNNCPLCRGQWFQDAKGLPTDPEPLRIEAAELVASVTSVDIATARYWIYREPEWKDRAQLMLMDWMERHNDATKLMIKTTNTEMVSGLLVKLANWLPPLDHCPISSSGMYTGDPLTFKYWQLPPQFVRHPLLDSWFSPNGQRLHDMFRARIAAALPPHNLSRDSQAVIDDVILQSVEFYGSQDVLITRVYTLGLNTSSSHGLLPRTPILGTFEHCLGDYSF</sequence>